<dbReference type="EMBL" id="CP068148">
    <property type="protein sequence ID" value="QQU53724.1"/>
    <property type="molecule type" value="Genomic_DNA"/>
</dbReference>
<accession>A0ABX7CZW1</accession>
<keyword evidence="1" id="KW-0472">Membrane</keyword>
<proteinExistence type="predicted"/>
<evidence type="ECO:0000313" key="2">
    <source>
        <dbReference type="EMBL" id="QQU53724.1"/>
    </source>
</evidence>
<reference evidence="2 3" key="1">
    <citation type="submission" date="2021-01" db="EMBL/GenBank/DDBJ databases">
        <title>FDA dAtabase for Regulatory Grade micrObial Sequences (FDA-ARGOS): Supporting development and validation of Infectious Disease Dx tests.</title>
        <authorList>
            <person name="Blissenbach B."/>
            <person name="Krut O."/>
            <person name="Tallon L."/>
            <person name="Sadzewicz L."/>
            <person name="Zhao X."/>
            <person name="Boylan J."/>
            <person name="Ott S."/>
            <person name="Bowen H."/>
            <person name="Vavikolanu K."/>
            <person name="Mehta A."/>
            <person name="Aluvathingal J."/>
            <person name="Nadendla S."/>
            <person name="Yan Y."/>
            <person name="Sichtig H."/>
        </authorList>
    </citation>
    <scope>NUCLEOTIDE SEQUENCE [LARGE SCALE GENOMIC DNA]</scope>
    <source>
        <strain evidence="2 3">FDAARGOS_1081</strain>
    </source>
</reference>
<sequence length="47" mass="5058">MRRPRNYKMLSEVVADLVLVAGVLFITLGSLAGFVYLIGLMAGGHHA</sequence>
<name>A0ABX7CZW1_SERLI</name>
<keyword evidence="1" id="KW-1133">Transmembrane helix</keyword>
<feature type="transmembrane region" description="Helical" evidence="1">
    <location>
        <begin position="12"/>
        <end position="38"/>
    </location>
</feature>
<evidence type="ECO:0000313" key="3">
    <source>
        <dbReference type="Proteomes" id="UP000595237"/>
    </source>
</evidence>
<dbReference type="RefSeq" id="WP_201895514.1">
    <property type="nucleotide sequence ID" value="NZ_CP068148.1"/>
</dbReference>
<protein>
    <submittedName>
        <fullName evidence="2">Uncharacterized protein</fullName>
    </submittedName>
</protein>
<keyword evidence="3" id="KW-1185">Reference proteome</keyword>
<dbReference type="Proteomes" id="UP000595237">
    <property type="component" value="Chromosome"/>
</dbReference>
<evidence type="ECO:0000256" key="1">
    <source>
        <dbReference type="SAM" id="Phobius"/>
    </source>
</evidence>
<gene>
    <name evidence="2" type="ORF">I6I38_15430</name>
</gene>
<keyword evidence="1" id="KW-0812">Transmembrane</keyword>
<organism evidence="2 3">
    <name type="scientific">Serratia liquefaciens</name>
    <dbReference type="NCBI Taxonomy" id="614"/>
    <lineage>
        <taxon>Bacteria</taxon>
        <taxon>Pseudomonadati</taxon>
        <taxon>Pseudomonadota</taxon>
        <taxon>Gammaproteobacteria</taxon>
        <taxon>Enterobacterales</taxon>
        <taxon>Yersiniaceae</taxon>
        <taxon>Serratia</taxon>
    </lineage>
</organism>